<keyword evidence="2" id="KW-1185">Reference proteome</keyword>
<dbReference type="STRING" id="3827.A0A1S2Y787"/>
<dbReference type="InterPro" id="IPR052579">
    <property type="entry name" value="Zinc_finger_SWIM"/>
</dbReference>
<dbReference type="InterPro" id="IPR014842">
    <property type="entry name" value="AFT"/>
</dbReference>
<dbReference type="Gene3D" id="3.90.70.80">
    <property type="match status" value="1"/>
</dbReference>
<dbReference type="InterPro" id="IPR018289">
    <property type="entry name" value="MULE_transposase_dom"/>
</dbReference>
<dbReference type="GO" id="GO:0010106">
    <property type="term" value="P:cellular response to iron ion starvation"/>
    <property type="evidence" value="ECO:0007669"/>
    <property type="project" value="InterPro"/>
</dbReference>
<dbReference type="Pfam" id="PF10551">
    <property type="entry name" value="MULE"/>
    <property type="match status" value="1"/>
</dbReference>
<reference evidence="3" key="2">
    <citation type="submission" date="2025-08" db="UniProtKB">
        <authorList>
            <consortium name="RefSeq"/>
        </authorList>
    </citation>
    <scope>IDENTIFICATION</scope>
    <source>
        <tissue evidence="3">Etiolated seedlings</tissue>
    </source>
</reference>
<gene>
    <name evidence="3" type="primary">LOC101511670</name>
</gene>
<sequence length="853" mass="99697">MEETQPVFIDLTEAFTTDQIFESREAVVSWAREVGRQNRVTVIITRSDVDTGKRGRKSKLIFGCDRGGKYKSNKNNKGTSTKRCDCPFKLRSRPLKNVEGWIISLICGLHNHELVDTFENNAFTRRLKEEDKKHVDELTKYHVAPRHILSSLRDRDTNNVANIYQIYKRRSTYMKNLKGPIIDMQHLLKLLEVEKYTCWSRTHGDSNVVKDIFWTHSDFITLLNIFPLVLIMDSTYKTNKYRLPLFEIVGVTSTGLTFNVAFAYMDSERQDNFCWTLEKLKELFVSNTSFPQVIVTDRKLVLMNAIEIVFPSSTNLLCQLHINKNVGAKCKQYILKKDMQEPILELWRKIVYCSEEKEYEKLLQMFEQTCVDNIIFFDYVRDTWLNPYKERFVEAWTNRVLHLGNTTTNRIKSAHWSLNKFLEHSKGDFCKAWNDMNDMLKFQIIKIKGSFEISKGRKEHIYNNPFYEKLIWVVSKKTLTDIVHEYNRVSYVGNDKGACCCILRNTHGLPCACELARYKLEGVPIPLDVVHIHWRKLTMNTDQEEEKLANDSELDITSEMNKIWKTWKTLNVAGRMTLKSKLHEIAYPETISMCAPLDKIKTKCGVKRKKGNRLKEFDVYRDPSYFEHVDTQVSQQASKQHSQQAPMTSQVRKYFDEFPPLIHPYIEDIVNVKADGNCGYRAIAALLGHSEEYWSIVRQQLYTEIKSKPDLYDVLFKERLQEVTDSLLVTEFENQANEKWMSIPDMGYVIATKYNLVLVTLGKTFCLTFFPLRGAHNGDMSRDRVISIGFVNESHWVQVKLKFACPLPPLAWHWKKYRSDESTSWAIAYTRRLQHWGSLDLENISDYMSLADD</sequence>
<dbReference type="eggNOG" id="ENOG502QQB8">
    <property type="taxonomic scope" value="Eukaryota"/>
</dbReference>
<dbReference type="AlphaFoldDB" id="A0A1S2Y787"/>
<proteinExistence type="predicted"/>
<dbReference type="PANTHER" id="PTHR31569">
    <property type="entry name" value="SWIM-TYPE DOMAIN-CONTAINING PROTEIN"/>
    <property type="match status" value="1"/>
</dbReference>
<feature type="domain" description="MULE transposase" evidence="1">
    <location>
        <begin position="229"/>
        <end position="325"/>
    </location>
</feature>
<dbReference type="CDD" id="cd22744">
    <property type="entry name" value="OTU"/>
    <property type="match status" value="1"/>
</dbReference>
<evidence type="ECO:0000313" key="3">
    <source>
        <dbReference type="RefSeq" id="XP_004500526.1"/>
    </source>
</evidence>
<dbReference type="Pfam" id="PF08731">
    <property type="entry name" value="AFT"/>
    <property type="match status" value="1"/>
</dbReference>
<accession>A0A1S2Y787</accession>
<dbReference type="RefSeq" id="XP_004500526.1">
    <property type="nucleotide sequence ID" value="XM_004500469.3"/>
</dbReference>
<dbReference type="Proteomes" id="UP000087171">
    <property type="component" value="Chromosome Ca5"/>
</dbReference>
<name>A0A1S2Y787_CICAR</name>
<reference evidence="2" key="1">
    <citation type="journal article" date="2013" name="Nat. Biotechnol.">
        <title>Draft genome sequence of chickpea (Cicer arietinum) provides a resource for trait improvement.</title>
        <authorList>
            <person name="Varshney R.K."/>
            <person name="Song C."/>
            <person name="Saxena R.K."/>
            <person name="Azam S."/>
            <person name="Yu S."/>
            <person name="Sharpe A.G."/>
            <person name="Cannon S."/>
            <person name="Baek J."/>
            <person name="Rosen B.D."/>
            <person name="Tar'an B."/>
            <person name="Millan T."/>
            <person name="Zhang X."/>
            <person name="Ramsay L.D."/>
            <person name="Iwata A."/>
            <person name="Wang Y."/>
            <person name="Nelson W."/>
            <person name="Farmer A.D."/>
            <person name="Gaur P.M."/>
            <person name="Soderlund C."/>
            <person name="Penmetsa R.V."/>
            <person name="Xu C."/>
            <person name="Bharti A.K."/>
            <person name="He W."/>
            <person name="Winter P."/>
            <person name="Zhao S."/>
            <person name="Hane J.K."/>
            <person name="Carrasquilla-Garcia N."/>
            <person name="Condie J.A."/>
            <person name="Upadhyaya H.D."/>
            <person name="Luo M.C."/>
            <person name="Thudi M."/>
            <person name="Gowda C.L."/>
            <person name="Singh N.P."/>
            <person name="Lichtenzveig J."/>
            <person name="Gali K.K."/>
            <person name="Rubio J."/>
            <person name="Nadarajan N."/>
            <person name="Dolezel J."/>
            <person name="Bansal K.C."/>
            <person name="Xu X."/>
            <person name="Edwards D."/>
            <person name="Zhang G."/>
            <person name="Kahl G."/>
            <person name="Gil J."/>
            <person name="Singh K.B."/>
            <person name="Datta S.K."/>
            <person name="Jackson S.A."/>
            <person name="Wang J."/>
            <person name="Cook D.R."/>
        </authorList>
    </citation>
    <scope>NUCLEOTIDE SEQUENCE [LARGE SCALE GENOMIC DNA]</scope>
    <source>
        <strain evidence="2">cv. CDC Frontier</strain>
    </source>
</reference>
<dbReference type="GO" id="GO:0045944">
    <property type="term" value="P:positive regulation of transcription by RNA polymerase II"/>
    <property type="evidence" value="ECO:0007669"/>
    <property type="project" value="InterPro"/>
</dbReference>
<evidence type="ECO:0000259" key="1">
    <source>
        <dbReference type="Pfam" id="PF10551"/>
    </source>
</evidence>
<dbReference type="KEGG" id="cam:101511670"/>
<dbReference type="OrthoDB" id="1416643at2759"/>
<dbReference type="GeneID" id="101511670"/>
<dbReference type="PaxDb" id="3827-XP_004500526.1"/>
<organism evidence="2 3">
    <name type="scientific">Cicer arietinum</name>
    <name type="common">Chickpea</name>
    <name type="synonym">Garbanzo</name>
    <dbReference type="NCBI Taxonomy" id="3827"/>
    <lineage>
        <taxon>Eukaryota</taxon>
        <taxon>Viridiplantae</taxon>
        <taxon>Streptophyta</taxon>
        <taxon>Embryophyta</taxon>
        <taxon>Tracheophyta</taxon>
        <taxon>Spermatophyta</taxon>
        <taxon>Magnoliopsida</taxon>
        <taxon>eudicotyledons</taxon>
        <taxon>Gunneridae</taxon>
        <taxon>Pentapetalae</taxon>
        <taxon>rosids</taxon>
        <taxon>fabids</taxon>
        <taxon>Fabales</taxon>
        <taxon>Fabaceae</taxon>
        <taxon>Papilionoideae</taxon>
        <taxon>50 kb inversion clade</taxon>
        <taxon>NPAAA clade</taxon>
        <taxon>Hologalegina</taxon>
        <taxon>IRL clade</taxon>
        <taxon>Cicereae</taxon>
        <taxon>Cicer</taxon>
    </lineage>
</organism>
<dbReference type="PANTHER" id="PTHR31569:SF4">
    <property type="entry name" value="SWIM-TYPE DOMAIN-CONTAINING PROTEIN"/>
    <property type="match status" value="1"/>
</dbReference>
<evidence type="ECO:0000313" key="2">
    <source>
        <dbReference type="Proteomes" id="UP000087171"/>
    </source>
</evidence>
<protein>
    <submittedName>
        <fullName evidence="3">PKS-NRPS hybrid synthetase CHGG_01239-like</fullName>
    </submittedName>
</protein>
<dbReference type="GO" id="GO:0000981">
    <property type="term" value="F:DNA-binding transcription factor activity, RNA polymerase II-specific"/>
    <property type="evidence" value="ECO:0007669"/>
    <property type="project" value="InterPro"/>
</dbReference>